<evidence type="ECO:0000313" key="9">
    <source>
        <dbReference type="EMBL" id="MBC5716668.1"/>
    </source>
</evidence>
<feature type="domain" description="TRAP C4-dicarboxylate transport system permease DctM subunit" evidence="8">
    <location>
        <begin position="12"/>
        <end position="419"/>
    </location>
</feature>
<evidence type="ECO:0000256" key="3">
    <source>
        <dbReference type="ARBA" id="ARBA00022519"/>
    </source>
</evidence>
<dbReference type="InterPro" id="IPR004681">
    <property type="entry name" value="TRAP_DctM"/>
</dbReference>
<dbReference type="PANTHER" id="PTHR33362">
    <property type="entry name" value="SIALIC ACID TRAP TRANSPORTER PERMEASE PROTEIN SIAT-RELATED"/>
    <property type="match status" value="1"/>
</dbReference>
<feature type="transmembrane region" description="Helical" evidence="7">
    <location>
        <begin position="399"/>
        <end position="417"/>
    </location>
</feature>
<reference evidence="9" key="1">
    <citation type="submission" date="2020-08" db="EMBL/GenBank/DDBJ databases">
        <title>Genome public.</title>
        <authorList>
            <person name="Liu C."/>
            <person name="Sun Q."/>
        </authorList>
    </citation>
    <scope>NUCLEOTIDE SEQUENCE</scope>
    <source>
        <strain evidence="9">BX5</strain>
    </source>
</reference>
<feature type="transmembrane region" description="Helical" evidence="7">
    <location>
        <begin position="178"/>
        <end position="197"/>
    </location>
</feature>
<evidence type="ECO:0000256" key="4">
    <source>
        <dbReference type="ARBA" id="ARBA00022692"/>
    </source>
</evidence>
<comment type="caution">
    <text evidence="9">The sequence shown here is derived from an EMBL/GenBank/DDBJ whole genome shotgun (WGS) entry which is preliminary data.</text>
</comment>
<dbReference type="InterPro" id="IPR010656">
    <property type="entry name" value="DctM"/>
</dbReference>
<feature type="transmembrane region" description="Helical" evidence="7">
    <location>
        <begin position="12"/>
        <end position="37"/>
    </location>
</feature>
<dbReference type="PANTHER" id="PTHR33362:SF3">
    <property type="entry name" value="SIALIC ACID TRAP TRANSPORTER PERMEASE PROTEIN SIAT"/>
    <property type="match status" value="1"/>
</dbReference>
<feature type="transmembrane region" description="Helical" evidence="7">
    <location>
        <begin position="277"/>
        <end position="297"/>
    </location>
</feature>
<keyword evidence="10" id="KW-1185">Reference proteome</keyword>
<evidence type="ECO:0000256" key="2">
    <source>
        <dbReference type="ARBA" id="ARBA00022475"/>
    </source>
</evidence>
<dbReference type="Pfam" id="PF06808">
    <property type="entry name" value="DctM"/>
    <property type="match status" value="1"/>
</dbReference>
<keyword evidence="2" id="KW-1003">Cell membrane</keyword>
<dbReference type="GO" id="GO:0005886">
    <property type="term" value="C:plasma membrane"/>
    <property type="evidence" value="ECO:0007669"/>
    <property type="project" value="UniProtKB-SubCell"/>
</dbReference>
<accession>A0A8J6IYX5</accession>
<dbReference type="RefSeq" id="WP_186878040.1">
    <property type="nucleotide sequence ID" value="NZ_JACOPN010000003.1"/>
</dbReference>
<dbReference type="NCBIfam" id="TIGR00786">
    <property type="entry name" value="dctM"/>
    <property type="match status" value="1"/>
</dbReference>
<keyword evidence="6 7" id="KW-0472">Membrane</keyword>
<evidence type="ECO:0000256" key="6">
    <source>
        <dbReference type="ARBA" id="ARBA00023136"/>
    </source>
</evidence>
<feature type="transmembrane region" description="Helical" evidence="7">
    <location>
        <begin position="218"/>
        <end position="241"/>
    </location>
</feature>
<dbReference type="EMBL" id="JACOPN010000003">
    <property type="protein sequence ID" value="MBC5716668.1"/>
    <property type="molecule type" value="Genomic_DNA"/>
</dbReference>
<feature type="transmembrane region" description="Helical" evidence="7">
    <location>
        <begin position="138"/>
        <end position="166"/>
    </location>
</feature>
<evidence type="ECO:0000259" key="8">
    <source>
        <dbReference type="Pfam" id="PF06808"/>
    </source>
</evidence>
<keyword evidence="5 7" id="KW-1133">Transmembrane helix</keyword>
<keyword evidence="3" id="KW-0997">Cell inner membrane</keyword>
<gene>
    <name evidence="9" type="ORF">H8S55_04930</name>
</gene>
<sequence length="432" mass="46872">MTSFDPMILLYFGTFVVLILLQIPISYAMLFASLEYLVVNHESFIIFAQKTANSFADFNMLALPAFLFVGCFMNEVGLTDRLFLMLECWLGHLPGGLAHANVLASMLFAGMSGSALADAGGLGTIEVKAMSEAGYDKNFSIAVTAASAGIGPIIPPSINFVIWAFLSQTSTMAMFEAGYLPGAIMGICMMVWIVIAMKTQNIKCPKSRRYTWRERFFATWKSLPALGGPIILIAGITTGVFTPAECGTVAAMYCVLLAIAIRRFNWAMFSKALRATIASTGMVMCLCASGMVFNWLIVTSGITTVVTNALMALNNRILILLLLNCLLLFMGCFIGAMQIEIMMAPILMNLATALGMSYIQMGVMVVLNITIGIITPPFAPALFVTCKATGGNFESALKYTIQFLIPLFITLMLVAYVPQVTEFLPRLLGTLK</sequence>
<evidence type="ECO:0000256" key="5">
    <source>
        <dbReference type="ARBA" id="ARBA00022989"/>
    </source>
</evidence>
<dbReference type="PIRSF" id="PIRSF006066">
    <property type="entry name" value="HI0050"/>
    <property type="match status" value="1"/>
</dbReference>
<protein>
    <submittedName>
        <fullName evidence="9">TRAP transporter large permease</fullName>
    </submittedName>
</protein>
<evidence type="ECO:0000313" key="10">
    <source>
        <dbReference type="Proteomes" id="UP000602260"/>
    </source>
</evidence>
<organism evidence="9 10">
    <name type="scientific">Flintibacter faecis</name>
    <dbReference type="NCBI Taxonomy" id="2763047"/>
    <lineage>
        <taxon>Bacteria</taxon>
        <taxon>Bacillati</taxon>
        <taxon>Bacillota</taxon>
        <taxon>Clostridia</taxon>
        <taxon>Eubacteriales</taxon>
        <taxon>Flintibacter</taxon>
    </lineage>
</organism>
<evidence type="ECO:0000256" key="7">
    <source>
        <dbReference type="SAM" id="Phobius"/>
    </source>
</evidence>
<dbReference type="GO" id="GO:0022857">
    <property type="term" value="F:transmembrane transporter activity"/>
    <property type="evidence" value="ECO:0007669"/>
    <property type="project" value="TreeGrafter"/>
</dbReference>
<feature type="transmembrane region" description="Helical" evidence="7">
    <location>
        <begin position="58"/>
        <end position="78"/>
    </location>
</feature>
<proteinExistence type="predicted"/>
<dbReference type="Proteomes" id="UP000602260">
    <property type="component" value="Unassembled WGS sequence"/>
</dbReference>
<feature type="transmembrane region" description="Helical" evidence="7">
    <location>
        <begin position="358"/>
        <end position="379"/>
    </location>
</feature>
<dbReference type="AlphaFoldDB" id="A0A8J6IYX5"/>
<feature type="transmembrane region" description="Helical" evidence="7">
    <location>
        <begin position="317"/>
        <end position="337"/>
    </location>
</feature>
<evidence type="ECO:0000256" key="1">
    <source>
        <dbReference type="ARBA" id="ARBA00004429"/>
    </source>
</evidence>
<name>A0A8J6IYX5_9FIRM</name>
<comment type="subcellular location">
    <subcellularLocation>
        <location evidence="1">Cell inner membrane</location>
        <topology evidence="1">Multi-pass membrane protein</topology>
    </subcellularLocation>
</comment>
<keyword evidence="4 7" id="KW-0812">Transmembrane</keyword>